<keyword evidence="2" id="KW-1185">Reference proteome</keyword>
<dbReference type="RefSeq" id="WP_151666152.1">
    <property type="nucleotide sequence ID" value="NZ_WBVO01000001.1"/>
</dbReference>
<name>A0A6N6RLV7_9FLAO</name>
<evidence type="ECO:0000313" key="1">
    <source>
        <dbReference type="EMBL" id="KAB2814574.1"/>
    </source>
</evidence>
<proteinExistence type="predicted"/>
<protein>
    <submittedName>
        <fullName evidence="1">Uncharacterized protein</fullName>
    </submittedName>
</protein>
<reference evidence="1 2" key="1">
    <citation type="submission" date="2019-09" db="EMBL/GenBank/DDBJ databases">
        <title>Genomes of family Cryomorphaceae.</title>
        <authorList>
            <person name="Bowman J.P."/>
        </authorList>
    </citation>
    <scope>NUCLEOTIDE SEQUENCE [LARGE SCALE GENOMIC DNA]</scope>
    <source>
        <strain evidence="1 2">LMG 25704</strain>
    </source>
</reference>
<gene>
    <name evidence="1" type="ORF">F8C67_02205</name>
</gene>
<organism evidence="1 2">
    <name type="scientific">Phaeocystidibacter luteus</name>
    <dbReference type="NCBI Taxonomy" id="911197"/>
    <lineage>
        <taxon>Bacteria</taxon>
        <taxon>Pseudomonadati</taxon>
        <taxon>Bacteroidota</taxon>
        <taxon>Flavobacteriia</taxon>
        <taxon>Flavobacteriales</taxon>
        <taxon>Phaeocystidibacteraceae</taxon>
        <taxon>Phaeocystidibacter</taxon>
    </lineage>
</organism>
<dbReference type="AlphaFoldDB" id="A0A6N6RLV7"/>
<dbReference type="Proteomes" id="UP000468650">
    <property type="component" value="Unassembled WGS sequence"/>
</dbReference>
<accession>A0A6N6RLV7</accession>
<comment type="caution">
    <text evidence="1">The sequence shown here is derived from an EMBL/GenBank/DDBJ whole genome shotgun (WGS) entry which is preliminary data.</text>
</comment>
<dbReference type="EMBL" id="WBVO01000001">
    <property type="protein sequence ID" value="KAB2814574.1"/>
    <property type="molecule type" value="Genomic_DNA"/>
</dbReference>
<sequence>MSFEKEIQDASGGWPRAIHGGTVSLDIMVLEKFPDVKGLVLQKQVHSLKMEIWGHPDTGLTIWKVEDCVYCYQSKTVMSGIFELHKVHSQVKHMKFEDIVSKR</sequence>
<evidence type="ECO:0000313" key="2">
    <source>
        <dbReference type="Proteomes" id="UP000468650"/>
    </source>
</evidence>